<proteinExistence type="predicted"/>
<dbReference type="InterPro" id="IPR036689">
    <property type="entry name" value="ESAT-6-like_sf"/>
</dbReference>
<dbReference type="EMBL" id="JMIR01000022">
    <property type="protein sequence ID" value="KEO82488.1"/>
    <property type="molecule type" value="Genomic_DNA"/>
</dbReference>
<evidence type="ECO:0000313" key="1">
    <source>
        <dbReference type="EMBL" id="KEO82488.1"/>
    </source>
</evidence>
<comment type="caution">
    <text evidence="1">The sequence shown here is derived from an EMBL/GenBank/DDBJ whole genome shotgun (WGS) entry which is preliminary data.</text>
</comment>
<dbReference type="AlphaFoldDB" id="A0A074LRM1"/>
<keyword evidence="2" id="KW-1185">Reference proteome</keyword>
<accession>A0A074LRM1</accession>
<dbReference type="InterPro" id="IPR010310">
    <property type="entry name" value="T7SS_ESAT-6-like"/>
</dbReference>
<dbReference type="Proteomes" id="UP000027931">
    <property type="component" value="Unassembled WGS sequence"/>
</dbReference>
<organism evidence="1 2">
    <name type="scientific">Tumebacillus flagellatus</name>
    <dbReference type="NCBI Taxonomy" id="1157490"/>
    <lineage>
        <taxon>Bacteria</taxon>
        <taxon>Bacillati</taxon>
        <taxon>Bacillota</taxon>
        <taxon>Bacilli</taxon>
        <taxon>Bacillales</taxon>
        <taxon>Alicyclobacillaceae</taxon>
        <taxon>Tumebacillus</taxon>
    </lineage>
</organism>
<dbReference type="Gene3D" id="1.10.287.1060">
    <property type="entry name" value="ESAT-6-like"/>
    <property type="match status" value="1"/>
</dbReference>
<dbReference type="SUPFAM" id="SSF140453">
    <property type="entry name" value="EsxAB dimer-like"/>
    <property type="match status" value="1"/>
</dbReference>
<dbReference type="Pfam" id="PF06013">
    <property type="entry name" value="WXG100"/>
    <property type="match status" value="1"/>
</dbReference>
<name>A0A074LRM1_9BACL</name>
<dbReference type="OrthoDB" id="2867402at2"/>
<dbReference type="RefSeq" id="WP_052036420.1">
    <property type="nucleotide sequence ID" value="NZ_JMIR01000022.1"/>
</dbReference>
<reference evidence="1 2" key="1">
    <citation type="journal article" date="2013" name="Int. J. Syst. Evol. Microbiol.">
        <title>Tumebacillus flagellatus sp. nov., an alpha-amylase/pullulanase-producing bacterium isolated from cassava wastewater.</title>
        <authorList>
            <person name="Wang Q."/>
            <person name="Xie N."/>
            <person name="Qin Y."/>
            <person name="Shen N."/>
            <person name="Zhu J."/>
            <person name="Mi H."/>
            <person name="Huang R."/>
        </authorList>
    </citation>
    <scope>NUCLEOTIDE SEQUENCE [LARGE SCALE GENOMIC DNA]</scope>
    <source>
        <strain evidence="1 2">GST4</strain>
    </source>
</reference>
<evidence type="ECO:0000313" key="2">
    <source>
        <dbReference type="Proteomes" id="UP000027931"/>
    </source>
</evidence>
<evidence type="ECO:0008006" key="3">
    <source>
        <dbReference type="Google" id="ProtNLM"/>
    </source>
</evidence>
<protein>
    <recommendedName>
        <fullName evidence="3">LXG domain-containing protein</fullName>
    </recommendedName>
</protein>
<gene>
    <name evidence="1" type="ORF">EL26_15545</name>
</gene>
<sequence length="392" mass="44315">MMLQADPQNLRYAAFRFSAGATELRRLASRAVGYKTELVTTNWRGTASQAFDPKAELQAGYLRKTADALEKAVSALNQLANHIDSIVDLRRRAEQFEQASWEYGGDSIDELHHRQNLARQADSLRQQADWEANQADAAAASQIHAILTLIPGIGDLLNQHHEMPTTTLAYIKRQDDIHETLVEAIFQYYKLKQSEDWSDAERSETASQYLIDTNKMSSQDLYNMLEQLLSDDERAAHYQSLVQDPNFDADAYLENDAGYKGYVFEQAFQSDSPGSTAIAGIQFAVFTMKALPPKFQADCVENNGGFVSGENIEEVDEKADLLTASNAISRTDYAKRRRKTPSDEIRKQVNPEGPKLVPVYGYPVEKLEADHIYQTMLGRKCYKLRELRKKRS</sequence>